<organism evidence="3 4">
    <name type="scientific">Streptomyces polyrhachis</name>
    <dbReference type="NCBI Taxonomy" id="1282885"/>
    <lineage>
        <taxon>Bacteria</taxon>
        <taxon>Bacillati</taxon>
        <taxon>Actinomycetota</taxon>
        <taxon>Actinomycetes</taxon>
        <taxon>Kitasatosporales</taxon>
        <taxon>Streptomycetaceae</taxon>
        <taxon>Streptomyces</taxon>
    </lineage>
</organism>
<reference evidence="4" key="1">
    <citation type="journal article" date="2019" name="Int. J. Syst. Evol. Microbiol.">
        <title>The Global Catalogue of Microorganisms (GCM) 10K type strain sequencing project: providing services to taxonomists for standard genome sequencing and annotation.</title>
        <authorList>
            <consortium name="The Broad Institute Genomics Platform"/>
            <consortium name="The Broad Institute Genome Sequencing Center for Infectious Disease"/>
            <person name="Wu L."/>
            <person name="Ma J."/>
        </authorList>
    </citation>
    <scope>NUCLEOTIDE SEQUENCE [LARGE SCALE GENOMIC DNA]</scope>
    <source>
        <strain evidence="4">CGMCC 1.13681</strain>
    </source>
</reference>
<name>A0ABW2GJA2_9ACTN</name>
<dbReference type="Proteomes" id="UP001596413">
    <property type="component" value="Unassembled WGS sequence"/>
</dbReference>
<keyword evidence="4" id="KW-1185">Reference proteome</keyword>
<dbReference type="InterPro" id="IPR051448">
    <property type="entry name" value="CdaR-like_regulators"/>
</dbReference>
<dbReference type="Gene3D" id="1.10.10.2840">
    <property type="entry name" value="PucR C-terminal helix-turn-helix domain"/>
    <property type="match status" value="1"/>
</dbReference>
<gene>
    <name evidence="3" type="ORF">ACFQLX_18850</name>
</gene>
<dbReference type="RefSeq" id="WP_386416733.1">
    <property type="nucleotide sequence ID" value="NZ_JBHSZO010000030.1"/>
</dbReference>
<dbReference type="PANTHER" id="PTHR33744:SF1">
    <property type="entry name" value="DNA-BINDING TRANSCRIPTIONAL ACTIVATOR ADER"/>
    <property type="match status" value="1"/>
</dbReference>
<feature type="domain" description="GAF" evidence="2">
    <location>
        <begin position="81"/>
        <end position="230"/>
    </location>
</feature>
<dbReference type="Pfam" id="PF01590">
    <property type="entry name" value="GAF"/>
    <property type="match status" value="1"/>
</dbReference>
<dbReference type="InterPro" id="IPR025736">
    <property type="entry name" value="PucR_C-HTH_dom"/>
</dbReference>
<evidence type="ECO:0000313" key="4">
    <source>
        <dbReference type="Proteomes" id="UP001596413"/>
    </source>
</evidence>
<dbReference type="EMBL" id="JBHSZO010000030">
    <property type="protein sequence ID" value="MFC7220204.1"/>
    <property type="molecule type" value="Genomic_DNA"/>
</dbReference>
<feature type="domain" description="GAF" evidence="2">
    <location>
        <begin position="256"/>
        <end position="399"/>
    </location>
</feature>
<evidence type="ECO:0000259" key="2">
    <source>
        <dbReference type="SMART" id="SM00065"/>
    </source>
</evidence>
<evidence type="ECO:0000256" key="1">
    <source>
        <dbReference type="ARBA" id="ARBA00006754"/>
    </source>
</evidence>
<dbReference type="Gene3D" id="3.30.450.40">
    <property type="match status" value="1"/>
</dbReference>
<dbReference type="PANTHER" id="PTHR33744">
    <property type="entry name" value="CARBOHYDRATE DIACID REGULATOR"/>
    <property type="match status" value="1"/>
</dbReference>
<dbReference type="InterPro" id="IPR003018">
    <property type="entry name" value="GAF"/>
</dbReference>
<accession>A0ABW2GJA2</accession>
<protein>
    <submittedName>
        <fullName evidence="3">Helix-turn-helix domain-containing protein</fullName>
    </submittedName>
</protein>
<dbReference type="SMART" id="SM00065">
    <property type="entry name" value="GAF"/>
    <property type="match status" value="2"/>
</dbReference>
<sequence>MRRTAAETGPAGELLRLLCQSAPAERFEALLAQAPEAELPLLRPLVADALRVRARLEEQSRHESELAALYETAGEMSSLRDLEAVLRAIVRRARALLVTDAAYLMLNDPRRGDTYMRVTDGVRTDAFKQARLELGAGLGGLVAKDAVPYATPDYFADARFEHTIDDVVSGEGLVSIQGVPLVLGERVIGVLFAANRRIRPFAEHEVALLVSLANHAAIAIENATLFQDVRRAVEELTEANTLIQAHSESIERAAALHERLIGIVLDGAGLPDVAATLADVLGGSILVLDAQRRTLAAAGADPLVERARATGALPEDCPAAQAVREAGVLPTEARRTRKVPAADGGRTACATPIVAGGEALGALLLLRDRPDSGDIRALERAALVTALMLLSERAVTEAEHRLHGELLEDLLGSPHRDPEGLRRRASLMGLSLSRAHTVLAARSRDSRHRRRIADAAAPYAARAGGLAGEYRGDVVVLLPGEGERGAGDAAALAGALAAHLSQAAEVPVTVGAADAAPGTEAVVEAHRDATRCLDVLLALQRDGEGATPGELGVYGLLFHQTGRDELHRFVRRTLGPVLDYDERRGGELVRTLLTYFAHDTSLTRTATALYIHINTLYQRIDRITALLGPQWKHSDQALQVHLALKVHAVLGAR</sequence>
<dbReference type="Pfam" id="PF17853">
    <property type="entry name" value="GGDEF_2"/>
    <property type="match status" value="1"/>
</dbReference>
<comment type="caution">
    <text evidence="3">The sequence shown here is derived from an EMBL/GenBank/DDBJ whole genome shotgun (WGS) entry which is preliminary data.</text>
</comment>
<dbReference type="InterPro" id="IPR041522">
    <property type="entry name" value="CdaR_GGDEF"/>
</dbReference>
<comment type="similarity">
    <text evidence="1">Belongs to the CdaR family.</text>
</comment>
<proteinExistence type="inferred from homology"/>
<dbReference type="InterPro" id="IPR029016">
    <property type="entry name" value="GAF-like_dom_sf"/>
</dbReference>
<dbReference type="InterPro" id="IPR042070">
    <property type="entry name" value="PucR_C-HTH_sf"/>
</dbReference>
<dbReference type="Pfam" id="PF13556">
    <property type="entry name" value="HTH_30"/>
    <property type="match status" value="1"/>
</dbReference>
<dbReference type="SUPFAM" id="SSF55781">
    <property type="entry name" value="GAF domain-like"/>
    <property type="match status" value="2"/>
</dbReference>
<evidence type="ECO:0000313" key="3">
    <source>
        <dbReference type="EMBL" id="MFC7220204.1"/>
    </source>
</evidence>